<protein>
    <recommendedName>
        <fullName evidence="2">Nitroreductase domain-containing protein</fullName>
    </recommendedName>
</protein>
<dbReference type="STRING" id="448385.sce9068"/>
<dbReference type="SUPFAM" id="SSF55469">
    <property type="entry name" value="FMN-dependent nitroreductase-like"/>
    <property type="match status" value="1"/>
</dbReference>
<dbReference type="InterPro" id="IPR052544">
    <property type="entry name" value="Bacteriocin_Proc_Enz"/>
</dbReference>
<reference evidence="3 4" key="1">
    <citation type="journal article" date="2007" name="Nat. Biotechnol.">
        <title>Complete genome sequence of the myxobacterium Sorangium cellulosum.</title>
        <authorList>
            <person name="Schneiker S."/>
            <person name="Perlova O."/>
            <person name="Kaiser O."/>
            <person name="Gerth K."/>
            <person name="Alici A."/>
            <person name="Altmeyer M.O."/>
            <person name="Bartels D."/>
            <person name="Bekel T."/>
            <person name="Beyer S."/>
            <person name="Bode E."/>
            <person name="Bode H.B."/>
            <person name="Bolten C.J."/>
            <person name="Choudhuri J.V."/>
            <person name="Doss S."/>
            <person name="Elnakady Y.A."/>
            <person name="Frank B."/>
            <person name="Gaigalat L."/>
            <person name="Goesmann A."/>
            <person name="Groeger C."/>
            <person name="Gross F."/>
            <person name="Jelsbak L."/>
            <person name="Jelsbak L."/>
            <person name="Kalinowski J."/>
            <person name="Kegler C."/>
            <person name="Knauber T."/>
            <person name="Konietzny S."/>
            <person name="Kopp M."/>
            <person name="Krause L."/>
            <person name="Krug D."/>
            <person name="Linke B."/>
            <person name="Mahmud T."/>
            <person name="Martinez-Arias R."/>
            <person name="McHardy A.C."/>
            <person name="Merai M."/>
            <person name="Meyer F."/>
            <person name="Mormann S."/>
            <person name="Munoz-Dorado J."/>
            <person name="Perez J."/>
            <person name="Pradella S."/>
            <person name="Rachid S."/>
            <person name="Raddatz G."/>
            <person name="Rosenau F."/>
            <person name="Rueckert C."/>
            <person name="Sasse F."/>
            <person name="Scharfe M."/>
            <person name="Schuster S.C."/>
            <person name="Suen G."/>
            <person name="Treuner-Lange A."/>
            <person name="Velicer G.J."/>
            <person name="Vorholter F.-J."/>
            <person name="Weissman K.J."/>
            <person name="Welch R.D."/>
            <person name="Wenzel S.C."/>
            <person name="Whitworth D.E."/>
            <person name="Wilhelm S."/>
            <person name="Wittmann C."/>
            <person name="Bloecker H."/>
            <person name="Puehler A."/>
            <person name="Mueller R."/>
        </authorList>
    </citation>
    <scope>NUCLEOTIDE SEQUENCE [LARGE SCALE GENOMIC DNA]</scope>
    <source>
        <strain evidence="4">So ce56</strain>
    </source>
</reference>
<dbReference type="RefSeq" id="WP_012241679.1">
    <property type="nucleotide sequence ID" value="NC_010162.1"/>
</dbReference>
<dbReference type="InterPro" id="IPR000415">
    <property type="entry name" value="Nitroreductase-like"/>
</dbReference>
<proteinExistence type="predicted"/>
<dbReference type="PANTHER" id="PTHR43745">
    <property type="entry name" value="NITROREDUCTASE MJ1384-RELATED"/>
    <property type="match status" value="1"/>
</dbReference>
<evidence type="ECO:0000313" key="4">
    <source>
        <dbReference type="Proteomes" id="UP000002139"/>
    </source>
</evidence>
<evidence type="ECO:0000259" key="2">
    <source>
        <dbReference type="Pfam" id="PF00881"/>
    </source>
</evidence>
<dbReference type="KEGG" id="scl:sce9068"/>
<sequence length="601" mass="62787">MSPSDDAYEARDLSRFAELYWELRCPERPRFVEDLLRVTLPGGALHVLGGEAQIIQGASLPWVMENLVPLLDGTRTVGDVEAAFPGVVASDLRDAIHLMHMHGMLEEGEGAAADEAEEPRRAQRAFFSRYLRRTGRNRSRGEAQRALEGARVRALGDGDAKLAGMLVTMLREAGVADVRLAASAGELAEGEVDLAVVIGDQEALEAAARACIAARVPMLAANPGTWTIGPLTIPGASACPACVRLQIGASAADPALDDGALRALWGRALVSRVAQHVIFHASGLLAVAPLEHVEVWRPGAGETALHPFMTRLPSCPLCGGDAPPRTATLPSGHAESLARMFHNTTVVQPWHIGQHAGMQAHISPEVRKLQSTPAAPSPRRPPEGAGTTNVTPLAAAFGAPVGAALSRRRDATGTLDAGALGALLELSFGGRVERRAEGEAHVRRTTASAGNLGSAEAYVAAARVPGLAAGVHRFELAARALTPLRAGVAAGALARAVLAGGSAEHAAAVERAGAVIVVVGSVARACSKYYARGYTYALLDAGLMAHRVELLAQELGLEATTVWTFDDEVVARVVGVDGIDLAPHLLIALRGAATEARDVSR</sequence>
<dbReference type="Gene3D" id="3.40.50.720">
    <property type="entry name" value="NAD(P)-binding Rossmann-like Domain"/>
    <property type="match status" value="1"/>
</dbReference>
<dbReference type="InterPro" id="IPR029479">
    <property type="entry name" value="Nitroreductase"/>
</dbReference>
<evidence type="ECO:0000256" key="1">
    <source>
        <dbReference type="SAM" id="MobiDB-lite"/>
    </source>
</evidence>
<dbReference type="EMBL" id="AM746676">
    <property type="protein sequence ID" value="CAN99240.1"/>
    <property type="molecule type" value="Genomic_DNA"/>
</dbReference>
<dbReference type="OrthoDB" id="7783880at2"/>
<feature type="domain" description="Nitroreductase" evidence="2">
    <location>
        <begin position="444"/>
        <end position="578"/>
    </location>
</feature>
<name>A9G9U9_SORC5</name>
<feature type="region of interest" description="Disordered" evidence="1">
    <location>
        <begin position="366"/>
        <end position="390"/>
    </location>
</feature>
<evidence type="ECO:0000313" key="3">
    <source>
        <dbReference type="EMBL" id="CAN99240.1"/>
    </source>
</evidence>
<dbReference type="Pfam" id="PF00881">
    <property type="entry name" value="Nitroreductase"/>
    <property type="match status" value="1"/>
</dbReference>
<keyword evidence="4" id="KW-1185">Reference proteome</keyword>
<dbReference type="PANTHER" id="PTHR43745:SF2">
    <property type="entry name" value="NITROREDUCTASE MJ1384-RELATED"/>
    <property type="match status" value="1"/>
</dbReference>
<dbReference type="Gene3D" id="3.40.109.10">
    <property type="entry name" value="NADH Oxidase"/>
    <property type="match status" value="1"/>
</dbReference>
<organism evidence="3 4">
    <name type="scientific">Sorangium cellulosum (strain So ce56)</name>
    <name type="common">Polyangium cellulosum (strain So ce56)</name>
    <dbReference type="NCBI Taxonomy" id="448385"/>
    <lineage>
        <taxon>Bacteria</taxon>
        <taxon>Pseudomonadati</taxon>
        <taxon>Myxococcota</taxon>
        <taxon>Polyangia</taxon>
        <taxon>Polyangiales</taxon>
        <taxon>Polyangiaceae</taxon>
        <taxon>Sorangium</taxon>
    </lineage>
</organism>
<accession>A9G9U9</accession>
<dbReference type="eggNOG" id="COG0778">
    <property type="taxonomic scope" value="Bacteria"/>
</dbReference>
<dbReference type="InterPro" id="IPR020051">
    <property type="entry name" value="SagB-type_dehydrogenase"/>
</dbReference>
<gene>
    <name evidence="3" type="ordered locus">sce9068</name>
</gene>
<dbReference type="AlphaFoldDB" id="A9G9U9"/>
<dbReference type="Proteomes" id="UP000002139">
    <property type="component" value="Chromosome"/>
</dbReference>
<dbReference type="BioCyc" id="SCEL448385:SCE_RS50195-MONOMER"/>
<dbReference type="GO" id="GO:0016491">
    <property type="term" value="F:oxidoreductase activity"/>
    <property type="evidence" value="ECO:0007669"/>
    <property type="project" value="InterPro"/>
</dbReference>
<dbReference type="NCBIfam" id="TIGR03605">
    <property type="entry name" value="antibiot_sagB"/>
    <property type="match status" value="1"/>
</dbReference>
<dbReference type="HOGENOM" id="CLU_454065_0_0_7"/>